<comment type="caution">
    <text evidence="9">The sequence shown here is derived from an EMBL/GenBank/DDBJ whole genome shotgun (WGS) entry which is preliminary data.</text>
</comment>
<dbReference type="InterPro" id="IPR002467">
    <property type="entry name" value="Pept_M24A_MAP1"/>
</dbReference>
<dbReference type="GO" id="GO:0006508">
    <property type="term" value="P:proteolysis"/>
    <property type="evidence" value="ECO:0007669"/>
    <property type="project" value="UniProtKB-KW"/>
</dbReference>
<feature type="binding site" evidence="6">
    <location>
        <position position="213"/>
    </location>
    <ligand>
        <name>a divalent metal cation</name>
        <dbReference type="ChEBI" id="CHEBI:60240"/>
        <label>2</label>
        <note>catalytic</note>
    </ligand>
</feature>
<dbReference type="CDD" id="cd01086">
    <property type="entry name" value="MetAP1"/>
    <property type="match status" value="1"/>
</dbReference>
<keyword evidence="3 6" id="KW-0645">Protease</keyword>
<feature type="domain" description="Peptidase M24" evidence="8">
    <location>
        <begin position="21"/>
        <end position="252"/>
    </location>
</feature>
<dbReference type="EC" id="3.4.11.18" evidence="6 7"/>
<dbReference type="GO" id="GO:0070006">
    <property type="term" value="F:metalloaminopeptidase activity"/>
    <property type="evidence" value="ECO:0007669"/>
    <property type="project" value="UniProtKB-UniRule"/>
</dbReference>
<dbReference type="InterPro" id="IPR001714">
    <property type="entry name" value="Pept_M24_MAP"/>
</dbReference>
<keyword evidence="2 6" id="KW-0031">Aminopeptidase</keyword>
<feature type="binding site" evidence="6">
    <location>
        <position position="187"/>
    </location>
    <ligand>
        <name>substrate</name>
    </ligand>
</feature>
<dbReference type="PRINTS" id="PR00599">
    <property type="entry name" value="MAPEPTIDASE"/>
</dbReference>
<evidence type="ECO:0000256" key="2">
    <source>
        <dbReference type="ARBA" id="ARBA00022438"/>
    </source>
</evidence>
<evidence type="ECO:0000313" key="10">
    <source>
        <dbReference type="Proteomes" id="UP000005615"/>
    </source>
</evidence>
<dbReference type="HAMAP" id="MF_01974">
    <property type="entry name" value="MetAP_1"/>
    <property type="match status" value="1"/>
</dbReference>
<organism evidence="9 10">
    <name type="scientific">Aequoribacter fuscus</name>
    <dbReference type="NCBI Taxonomy" id="2518989"/>
    <lineage>
        <taxon>Bacteria</taxon>
        <taxon>Pseudomonadati</taxon>
        <taxon>Pseudomonadota</taxon>
        <taxon>Gammaproteobacteria</taxon>
        <taxon>Cellvibrionales</taxon>
        <taxon>Halieaceae</taxon>
        <taxon>Aequoribacter</taxon>
    </lineage>
</organism>
<evidence type="ECO:0000256" key="6">
    <source>
        <dbReference type="HAMAP-Rule" id="MF_01974"/>
    </source>
</evidence>
<keyword evidence="4 6" id="KW-0479">Metal-binding</keyword>
<dbReference type="AlphaFoldDB" id="F3KYP2"/>
<feature type="binding site" evidence="6">
    <location>
        <position position="88"/>
    </location>
    <ligand>
        <name>substrate</name>
    </ligand>
</feature>
<feature type="binding site" evidence="6">
    <location>
        <position position="180"/>
    </location>
    <ligand>
        <name>a divalent metal cation</name>
        <dbReference type="ChEBI" id="CHEBI:60240"/>
        <label>2</label>
        <note>catalytic</note>
    </ligand>
</feature>
<sequence>MSTRAQIFSMSVTIKSPEEFQKMRVAGKLAADVLEMIKPYVQPGVTTGELDNICHQFIVEEQKAIPAPLNYHGFPRSICTSINDVVCHGIPSDTKKLKNGDIVNIDVTVIKDGYHGDTSIMVGVGDIAPHAERLIKVTQECLYKAIAIVKPGTTLGDIGAIIQEHAEKHYYSVVREYCGHGIGAVFHEDPQVLHYGRKGEGMALKPGMTFTIEPMINAGKRHTKLNTKDGWTVTTKDGRLSAQWEHTLGVTDTGVEIFTLRSDDTISL</sequence>
<dbReference type="Pfam" id="PF00557">
    <property type="entry name" value="Peptidase_M24"/>
    <property type="match status" value="1"/>
</dbReference>
<dbReference type="InterPro" id="IPR000994">
    <property type="entry name" value="Pept_M24"/>
</dbReference>
<proteinExistence type="inferred from homology"/>
<keyword evidence="5 6" id="KW-0378">Hydrolase</keyword>
<evidence type="ECO:0000256" key="1">
    <source>
        <dbReference type="ARBA" id="ARBA00002521"/>
    </source>
</evidence>
<dbReference type="Gene3D" id="3.90.230.10">
    <property type="entry name" value="Creatinase/methionine aminopeptidase superfamily"/>
    <property type="match status" value="1"/>
</dbReference>
<dbReference type="STRING" id="2518989.IMCC3088_1995"/>
<comment type="catalytic activity">
    <reaction evidence="6 7">
        <text>Release of N-terminal amino acids, preferentially methionine, from peptides and arylamides.</text>
        <dbReference type="EC" id="3.4.11.18"/>
    </reaction>
</comment>
<dbReference type="InterPro" id="IPR036005">
    <property type="entry name" value="Creatinase/aminopeptidase-like"/>
</dbReference>
<evidence type="ECO:0000256" key="7">
    <source>
        <dbReference type="RuleBase" id="RU003653"/>
    </source>
</evidence>
<dbReference type="PANTHER" id="PTHR43330:SF27">
    <property type="entry name" value="METHIONINE AMINOPEPTIDASE"/>
    <property type="match status" value="1"/>
</dbReference>
<feature type="binding site" evidence="6">
    <location>
        <position position="245"/>
    </location>
    <ligand>
        <name>a divalent metal cation</name>
        <dbReference type="ChEBI" id="CHEBI:60240"/>
        <label>1</label>
    </ligand>
</feature>
<dbReference type="GO" id="GO:0046872">
    <property type="term" value="F:metal ion binding"/>
    <property type="evidence" value="ECO:0007669"/>
    <property type="project" value="UniProtKB-UniRule"/>
</dbReference>
<dbReference type="PROSITE" id="PS00680">
    <property type="entry name" value="MAP_1"/>
    <property type="match status" value="1"/>
</dbReference>
<keyword evidence="10" id="KW-1185">Reference proteome</keyword>
<feature type="binding site" evidence="6">
    <location>
        <position position="117"/>
    </location>
    <ligand>
        <name>a divalent metal cation</name>
        <dbReference type="ChEBI" id="CHEBI:60240"/>
        <label>2</label>
        <note>catalytic</note>
    </ligand>
</feature>
<feature type="binding site" evidence="6">
    <location>
        <position position="245"/>
    </location>
    <ligand>
        <name>a divalent metal cation</name>
        <dbReference type="ChEBI" id="CHEBI:60240"/>
        <label>2</label>
        <note>catalytic</note>
    </ligand>
</feature>
<evidence type="ECO:0000256" key="4">
    <source>
        <dbReference type="ARBA" id="ARBA00022723"/>
    </source>
</evidence>
<feature type="binding site" evidence="6">
    <location>
        <position position="117"/>
    </location>
    <ligand>
        <name>a divalent metal cation</name>
        <dbReference type="ChEBI" id="CHEBI:60240"/>
        <label>1</label>
    </ligand>
</feature>
<evidence type="ECO:0000313" key="9">
    <source>
        <dbReference type="EMBL" id="EGG30806.1"/>
    </source>
</evidence>
<comment type="cofactor">
    <cofactor evidence="6">
        <name>Co(2+)</name>
        <dbReference type="ChEBI" id="CHEBI:48828"/>
    </cofactor>
    <cofactor evidence="6">
        <name>Zn(2+)</name>
        <dbReference type="ChEBI" id="CHEBI:29105"/>
    </cofactor>
    <cofactor evidence="6">
        <name>Mn(2+)</name>
        <dbReference type="ChEBI" id="CHEBI:29035"/>
    </cofactor>
    <cofactor evidence="6">
        <name>Fe(2+)</name>
        <dbReference type="ChEBI" id="CHEBI:29033"/>
    </cofactor>
    <text evidence="6">Binds 2 divalent metal cations per subunit. Has a high-affinity and a low affinity metal-binding site. The true nature of the physiological cofactor is under debate. The enzyme is active with cobalt, zinc, manganese or divalent iron ions. Most likely, methionine aminopeptidases function as mononuclear Fe(2+)-metalloproteases under physiological conditions, and the catalytically relevant metal-binding site has been assigned to the histidine-containing high-affinity site.</text>
</comment>
<evidence type="ECO:0000259" key="8">
    <source>
        <dbReference type="Pfam" id="PF00557"/>
    </source>
</evidence>
<dbReference type="EMBL" id="AEIG01000005">
    <property type="protein sequence ID" value="EGG30806.1"/>
    <property type="molecule type" value="Genomic_DNA"/>
</dbReference>
<gene>
    <name evidence="6" type="primary">map</name>
    <name evidence="9" type="ORF">IMCC3088_1995</name>
</gene>
<dbReference type="NCBIfam" id="TIGR00500">
    <property type="entry name" value="met_pdase_I"/>
    <property type="match status" value="1"/>
</dbReference>
<name>F3KYP2_9GAMM</name>
<dbReference type="GO" id="GO:0005829">
    <property type="term" value="C:cytosol"/>
    <property type="evidence" value="ECO:0007669"/>
    <property type="project" value="TreeGrafter"/>
</dbReference>
<dbReference type="SUPFAM" id="SSF55920">
    <property type="entry name" value="Creatinase/aminopeptidase"/>
    <property type="match status" value="1"/>
</dbReference>
<dbReference type="PANTHER" id="PTHR43330">
    <property type="entry name" value="METHIONINE AMINOPEPTIDASE"/>
    <property type="match status" value="1"/>
</dbReference>
<dbReference type="eggNOG" id="COG0024">
    <property type="taxonomic scope" value="Bacteria"/>
</dbReference>
<dbReference type="NCBIfam" id="NF008970">
    <property type="entry name" value="PRK12318.1"/>
    <property type="match status" value="1"/>
</dbReference>
<dbReference type="MEROPS" id="M24.001"/>
<dbReference type="Proteomes" id="UP000005615">
    <property type="component" value="Unassembled WGS sequence"/>
</dbReference>
<feature type="binding site" evidence="6">
    <location>
        <position position="106"/>
    </location>
    <ligand>
        <name>a divalent metal cation</name>
        <dbReference type="ChEBI" id="CHEBI:60240"/>
        <label>1</label>
    </ligand>
</feature>
<dbReference type="GO" id="GO:0004239">
    <property type="term" value="F:initiator methionyl aminopeptidase activity"/>
    <property type="evidence" value="ECO:0007669"/>
    <property type="project" value="UniProtKB-UniRule"/>
</dbReference>
<comment type="similarity">
    <text evidence="6">Belongs to the peptidase M24A family. Methionine aminopeptidase type 1 subfamily.</text>
</comment>
<protein>
    <recommendedName>
        <fullName evidence="6 7">Methionine aminopeptidase</fullName>
        <shortName evidence="6">MAP</shortName>
        <shortName evidence="6">MetAP</shortName>
        <ecNumber evidence="6 7">3.4.11.18</ecNumber>
    </recommendedName>
    <alternativeName>
        <fullName evidence="6">Peptidase M</fullName>
    </alternativeName>
</protein>
<comment type="function">
    <text evidence="1 6">Removes the N-terminal methionine from nascent proteins. The N-terminal methionine is often cleaved when the second residue in the primary sequence is small and uncharged (Met-Ala-, Cys, Gly, Pro, Ser, Thr, or Val). Requires deformylation of the N(alpha)-formylated initiator methionine before it can be hydrolyzed.</text>
</comment>
<accession>F3KYP2</accession>
<evidence type="ECO:0000256" key="5">
    <source>
        <dbReference type="ARBA" id="ARBA00022801"/>
    </source>
</evidence>
<evidence type="ECO:0000256" key="3">
    <source>
        <dbReference type="ARBA" id="ARBA00022670"/>
    </source>
</evidence>
<comment type="subunit">
    <text evidence="6">Monomer.</text>
</comment>
<reference evidence="9 10" key="1">
    <citation type="journal article" date="2011" name="J. Bacteriol.">
        <title>Genome sequence of strain IMCC3088, a proteorhodopsin-containing marine bacterium belonging to the OM60/NOR5 clade.</title>
        <authorList>
            <person name="Jang Y."/>
            <person name="Oh H.M."/>
            <person name="Kang I."/>
            <person name="Lee K."/>
            <person name="Yang S.J."/>
            <person name="Cho J.C."/>
        </authorList>
    </citation>
    <scope>NUCLEOTIDE SEQUENCE [LARGE SCALE GENOMIC DNA]</scope>
    <source>
        <strain evidence="9 10">IMCC3088</strain>
    </source>
</reference>